<feature type="transmembrane region" description="Helical" evidence="8">
    <location>
        <begin position="260"/>
        <end position="285"/>
    </location>
</feature>
<evidence type="ECO:0000256" key="1">
    <source>
        <dbReference type="ARBA" id="ARBA00000632"/>
    </source>
</evidence>
<dbReference type="GO" id="GO:0031640">
    <property type="term" value="P:killing of cells of another organism"/>
    <property type="evidence" value="ECO:0007669"/>
    <property type="project" value="UniProtKB-KW"/>
</dbReference>
<dbReference type="PANTHER" id="PTHR11195:SF22">
    <property type="entry name" value="LYSOZYME"/>
    <property type="match status" value="1"/>
</dbReference>
<dbReference type="GO" id="GO:0042742">
    <property type="term" value="P:defense response to bacterium"/>
    <property type="evidence" value="ECO:0007669"/>
    <property type="project" value="UniProtKB-KW"/>
</dbReference>
<evidence type="ECO:0000256" key="7">
    <source>
        <dbReference type="PIRSR" id="PIRSR608597-3"/>
    </source>
</evidence>
<comment type="catalytic activity">
    <reaction evidence="1">
        <text>Hydrolysis of (1-&gt;4)-beta-linkages between N-acetylmuramic acid and N-acetyl-D-glucosamine residues in a peptidoglycan and between N-acetyl-D-glucosamine residues in chitodextrins.</text>
        <dbReference type="EC" id="3.2.1.17"/>
    </reaction>
</comment>
<feature type="transmembrane region" description="Helical" evidence="8">
    <location>
        <begin position="181"/>
        <end position="202"/>
    </location>
</feature>
<dbReference type="EC" id="3.2.1.17" evidence="2"/>
<feature type="disulfide bond" evidence="7">
    <location>
        <begin position="46"/>
        <end position="52"/>
    </location>
</feature>
<dbReference type="FunFam" id="1.10.530.10:FF:000019">
    <property type="entry name" value="lysozyme"/>
    <property type="match status" value="1"/>
</dbReference>
<dbReference type="CDD" id="cd16890">
    <property type="entry name" value="lyz_i"/>
    <property type="match status" value="1"/>
</dbReference>
<proteinExistence type="predicted"/>
<evidence type="ECO:0000256" key="4">
    <source>
        <dbReference type="ARBA" id="ARBA00022638"/>
    </source>
</evidence>
<keyword evidence="7" id="KW-1015">Disulfide bond</keyword>
<dbReference type="InterPro" id="IPR008597">
    <property type="entry name" value="Invert_lysozyme"/>
</dbReference>
<dbReference type="AlphaFoldDB" id="A0A182TFM2"/>
<feature type="disulfide bond" evidence="7">
    <location>
        <begin position="58"/>
        <end position="63"/>
    </location>
</feature>
<dbReference type="PANTHER" id="PTHR11195">
    <property type="entry name" value="DESTABILASE-RELATED"/>
    <property type="match status" value="1"/>
</dbReference>
<dbReference type="Gene3D" id="1.10.530.10">
    <property type="match status" value="1"/>
</dbReference>
<protein>
    <recommendedName>
        <fullName evidence="2">lysozyme</fullName>
        <ecNumber evidence="2">3.2.1.17</ecNumber>
    </recommendedName>
</protein>
<keyword evidence="3" id="KW-0929">Antimicrobial</keyword>
<keyword evidence="11" id="KW-1185">Reference proteome</keyword>
<feature type="disulfide bond" evidence="7">
    <location>
        <begin position="41"/>
        <end position="125"/>
    </location>
</feature>
<accession>A0A182TFM2</accession>
<dbReference type="VEuPathDB" id="VectorBase:AMEC001461"/>
<evidence type="ECO:0000256" key="2">
    <source>
        <dbReference type="ARBA" id="ARBA00012732"/>
    </source>
</evidence>
<keyword evidence="8" id="KW-1133">Transmembrane helix</keyword>
<evidence type="ECO:0000256" key="8">
    <source>
        <dbReference type="SAM" id="Phobius"/>
    </source>
</evidence>
<evidence type="ECO:0000256" key="6">
    <source>
        <dbReference type="ARBA" id="ARBA00023295"/>
    </source>
</evidence>
<keyword evidence="4" id="KW-0081">Bacteriolytic enzyme</keyword>
<dbReference type="PROSITE" id="PS51909">
    <property type="entry name" value="LYSOZYME_I"/>
    <property type="match status" value="1"/>
</dbReference>
<reference evidence="10" key="2">
    <citation type="submission" date="2020-05" db="UniProtKB">
        <authorList>
            <consortium name="EnsemblMetazoa"/>
        </authorList>
    </citation>
    <scope>IDENTIFICATION</scope>
    <source>
        <strain evidence="10">CM1001059</strain>
    </source>
</reference>
<keyword evidence="6" id="KW-0326">Glycosidase</keyword>
<evidence type="ECO:0000256" key="5">
    <source>
        <dbReference type="ARBA" id="ARBA00022801"/>
    </source>
</evidence>
<organism evidence="10 11">
    <name type="scientific">Anopheles melas</name>
    <dbReference type="NCBI Taxonomy" id="34690"/>
    <lineage>
        <taxon>Eukaryota</taxon>
        <taxon>Metazoa</taxon>
        <taxon>Ecdysozoa</taxon>
        <taxon>Arthropoda</taxon>
        <taxon>Hexapoda</taxon>
        <taxon>Insecta</taxon>
        <taxon>Pterygota</taxon>
        <taxon>Neoptera</taxon>
        <taxon>Endopterygota</taxon>
        <taxon>Diptera</taxon>
        <taxon>Nematocera</taxon>
        <taxon>Culicoidea</taxon>
        <taxon>Culicidae</taxon>
        <taxon>Anophelinae</taxon>
        <taxon>Anopheles</taxon>
    </lineage>
</organism>
<evidence type="ECO:0000313" key="10">
    <source>
        <dbReference type="EnsemblMetazoa" id="AMEC001461-PA"/>
    </source>
</evidence>
<name>A0A182TFM2_9DIPT</name>
<keyword evidence="9" id="KW-0732">Signal</keyword>
<dbReference type="EnsemblMetazoa" id="AMEC001461-RA">
    <property type="protein sequence ID" value="AMEC001461-PA"/>
    <property type="gene ID" value="AMEC001461"/>
</dbReference>
<reference evidence="11" key="1">
    <citation type="submission" date="2014-01" db="EMBL/GenBank/DDBJ databases">
        <title>The Genome Sequence of Anopheles melas CM1001059_A (V2).</title>
        <authorList>
            <consortium name="The Broad Institute Genomics Platform"/>
            <person name="Neafsey D.E."/>
            <person name="Besansky N."/>
            <person name="Howell P."/>
            <person name="Walton C."/>
            <person name="Young S.K."/>
            <person name="Zeng Q."/>
            <person name="Gargeya S."/>
            <person name="Fitzgerald M."/>
            <person name="Haas B."/>
            <person name="Abouelleil A."/>
            <person name="Allen A.W."/>
            <person name="Alvarado L."/>
            <person name="Arachchi H.M."/>
            <person name="Berlin A.M."/>
            <person name="Chapman S.B."/>
            <person name="Gainer-Dewar J."/>
            <person name="Goldberg J."/>
            <person name="Griggs A."/>
            <person name="Gujja S."/>
            <person name="Hansen M."/>
            <person name="Howarth C."/>
            <person name="Imamovic A."/>
            <person name="Ireland A."/>
            <person name="Larimer J."/>
            <person name="McCowan C."/>
            <person name="Murphy C."/>
            <person name="Pearson M."/>
            <person name="Poon T.W."/>
            <person name="Priest M."/>
            <person name="Roberts A."/>
            <person name="Saif S."/>
            <person name="Shea T."/>
            <person name="Sisk P."/>
            <person name="Sykes S."/>
            <person name="Wortman J."/>
            <person name="Nusbaum C."/>
            <person name="Birren B."/>
        </authorList>
    </citation>
    <scope>NUCLEOTIDE SEQUENCE [LARGE SCALE GENOMIC DNA]</scope>
    <source>
        <strain evidence="11">CM1001059</strain>
    </source>
</reference>
<keyword evidence="8" id="KW-0812">Transmembrane</keyword>
<sequence>MVPKSLLLVCLIAIGVSSVLADVSHIAPPQQQLEDPVTDVCLSCICEASSGCDASLRCSGDVCGMFAITWAYWADAGKPVQQGDSPDSQNAYANCANEPYCAARTVQGYMRKFGQDCNGDGRIDCFDHAIVHKLGGYNCKNTVPIVYQSKIDECIQRKANEYSAAPHASLFLYPPTLRASFSAFCLAFSSFFFFSIVSFFLLSYFSSCLLPLALVANELVLLQPIPTPLSPPLLLPPLPLPALPSPEGPAVAEEADSTRAFGVVLLTAVMSDVVTGFPVAMFVLLMGDLEATGAIFAFSPSLEGPVLLAGPPPTPPIFSTVISGIDSTGFAGLPGWV</sequence>
<keyword evidence="5" id="KW-0378">Hydrolase</keyword>
<feature type="chain" id="PRO_5008136785" description="lysozyme" evidence="9">
    <location>
        <begin position="22"/>
        <end position="337"/>
    </location>
</feature>
<dbReference type="Proteomes" id="UP000075902">
    <property type="component" value="Unassembled WGS sequence"/>
</dbReference>
<evidence type="ECO:0000256" key="3">
    <source>
        <dbReference type="ARBA" id="ARBA00022529"/>
    </source>
</evidence>
<keyword evidence="8" id="KW-0472">Membrane</keyword>
<evidence type="ECO:0000313" key="11">
    <source>
        <dbReference type="Proteomes" id="UP000075902"/>
    </source>
</evidence>
<feature type="signal peptide" evidence="9">
    <location>
        <begin position="1"/>
        <end position="21"/>
    </location>
</feature>
<feature type="disulfide bond" evidence="7">
    <location>
        <begin position="95"/>
        <end position="101"/>
    </location>
</feature>
<dbReference type="GO" id="GO:0003796">
    <property type="term" value="F:lysozyme activity"/>
    <property type="evidence" value="ECO:0007669"/>
    <property type="project" value="UniProtKB-EC"/>
</dbReference>
<evidence type="ECO:0000256" key="9">
    <source>
        <dbReference type="SAM" id="SignalP"/>
    </source>
</evidence>
<dbReference type="Pfam" id="PF05497">
    <property type="entry name" value="Destabilase"/>
    <property type="match status" value="1"/>
</dbReference>
<dbReference type="STRING" id="34690.A0A182TFM2"/>